<evidence type="ECO:0000313" key="5">
    <source>
        <dbReference type="EMBL" id="KAJ2669817.1"/>
    </source>
</evidence>
<dbReference type="InterPro" id="IPR002125">
    <property type="entry name" value="CMP_dCMP_dom"/>
</dbReference>
<evidence type="ECO:0000256" key="1">
    <source>
        <dbReference type="ARBA" id="ARBA00022723"/>
    </source>
</evidence>
<evidence type="ECO:0000256" key="3">
    <source>
        <dbReference type="ARBA" id="ARBA00022833"/>
    </source>
</evidence>
<name>A0A9W8G254_9FUNG</name>
<feature type="domain" description="CMP/dCMP-type deaminase" evidence="4">
    <location>
        <begin position="24"/>
        <end position="137"/>
    </location>
</feature>
<evidence type="ECO:0000313" key="6">
    <source>
        <dbReference type="Proteomes" id="UP001151518"/>
    </source>
</evidence>
<dbReference type="InterPro" id="IPR016192">
    <property type="entry name" value="APOBEC/CMP_deaminase_Zn-bd"/>
</dbReference>
<dbReference type="GO" id="GO:0005737">
    <property type="term" value="C:cytoplasm"/>
    <property type="evidence" value="ECO:0007669"/>
    <property type="project" value="TreeGrafter"/>
</dbReference>
<proteinExistence type="predicted"/>
<dbReference type="GO" id="GO:0002100">
    <property type="term" value="P:tRNA wobble adenosine to inosine editing"/>
    <property type="evidence" value="ECO:0007669"/>
    <property type="project" value="TreeGrafter"/>
</dbReference>
<accession>A0A9W8G254</accession>
<dbReference type="PROSITE" id="PS51747">
    <property type="entry name" value="CYT_DCMP_DEAMINASES_2"/>
    <property type="match status" value="1"/>
</dbReference>
<dbReference type="OrthoDB" id="1701769at2759"/>
<dbReference type="GO" id="GO:0005634">
    <property type="term" value="C:nucleus"/>
    <property type="evidence" value="ECO:0007669"/>
    <property type="project" value="TreeGrafter"/>
</dbReference>
<dbReference type="PANTHER" id="PTHR11079">
    <property type="entry name" value="CYTOSINE DEAMINASE FAMILY MEMBER"/>
    <property type="match status" value="1"/>
</dbReference>
<dbReference type="CDD" id="cd01285">
    <property type="entry name" value="nucleoside_deaminase"/>
    <property type="match status" value="1"/>
</dbReference>
<dbReference type="PANTHER" id="PTHR11079:SF149">
    <property type="entry name" value="TRNA-SPECIFIC ADENOSINE DEAMINASE 2"/>
    <property type="match status" value="1"/>
</dbReference>
<reference evidence="5" key="1">
    <citation type="submission" date="2022-07" db="EMBL/GenBank/DDBJ databases">
        <title>Phylogenomic reconstructions and comparative analyses of Kickxellomycotina fungi.</title>
        <authorList>
            <person name="Reynolds N.K."/>
            <person name="Stajich J.E."/>
            <person name="Barry K."/>
            <person name="Grigoriev I.V."/>
            <person name="Crous P."/>
            <person name="Smith M.E."/>
        </authorList>
    </citation>
    <scope>NUCLEOTIDE SEQUENCE</scope>
    <source>
        <strain evidence="5">NRRL 3115</strain>
    </source>
</reference>
<dbReference type="GO" id="GO:0052717">
    <property type="term" value="F:tRNA-specific adenosine-34 deaminase activity"/>
    <property type="evidence" value="ECO:0007669"/>
    <property type="project" value="TreeGrafter"/>
</dbReference>
<dbReference type="GO" id="GO:0008270">
    <property type="term" value="F:zinc ion binding"/>
    <property type="evidence" value="ECO:0007669"/>
    <property type="project" value="InterPro"/>
</dbReference>
<dbReference type="PROSITE" id="PS00903">
    <property type="entry name" value="CYT_DCMP_DEAMINASES_1"/>
    <property type="match status" value="1"/>
</dbReference>
<keyword evidence="3" id="KW-0862">Zinc</keyword>
<organism evidence="5 6">
    <name type="scientific">Coemansia spiralis</name>
    <dbReference type="NCBI Taxonomy" id="417178"/>
    <lineage>
        <taxon>Eukaryota</taxon>
        <taxon>Fungi</taxon>
        <taxon>Fungi incertae sedis</taxon>
        <taxon>Zoopagomycota</taxon>
        <taxon>Kickxellomycotina</taxon>
        <taxon>Kickxellomycetes</taxon>
        <taxon>Kickxellales</taxon>
        <taxon>Kickxellaceae</taxon>
        <taxon>Coemansia</taxon>
    </lineage>
</organism>
<dbReference type="Pfam" id="PF00383">
    <property type="entry name" value="dCMP_cyt_deam_1"/>
    <property type="match status" value="1"/>
</dbReference>
<dbReference type="AlphaFoldDB" id="A0A9W8G254"/>
<dbReference type="EMBL" id="JANBTW010000140">
    <property type="protein sequence ID" value="KAJ2669817.1"/>
    <property type="molecule type" value="Genomic_DNA"/>
</dbReference>
<dbReference type="Gene3D" id="3.40.140.10">
    <property type="entry name" value="Cytidine Deaminase, domain 2"/>
    <property type="match status" value="1"/>
</dbReference>
<evidence type="ECO:0000256" key="2">
    <source>
        <dbReference type="ARBA" id="ARBA00022801"/>
    </source>
</evidence>
<dbReference type="Proteomes" id="UP001151518">
    <property type="component" value="Unassembled WGS sequence"/>
</dbReference>
<keyword evidence="1" id="KW-0479">Metal-binding</keyword>
<keyword evidence="2" id="KW-0378">Hydrolase</keyword>
<gene>
    <name evidence="5" type="primary">TAD2</name>
    <name evidence="5" type="ORF">GGI25_006027</name>
</gene>
<sequence length="201" mass="22672">MSDIKDISINDSGTIKQIDQQTRERRLEYMQEALKMADEAYEASEVPVGCVFVQNDRIVGQGRNETNITKNGSRHAELVAIDRMLASGSNFHLDDFKTTDLYVTVEPCIMCASALRQVGIRSVFYGCANDRFGGCESVLHVSSDQGLDGLPYYSEGGYCRDEAVLMLRRFYVRENTTAPLPRKKANRVLKTEDLDIRRSNK</sequence>
<comment type="caution">
    <text evidence="5">The sequence shown here is derived from an EMBL/GenBank/DDBJ whole genome shotgun (WGS) entry which is preliminary data.</text>
</comment>
<dbReference type="SUPFAM" id="SSF53927">
    <property type="entry name" value="Cytidine deaminase-like"/>
    <property type="match status" value="1"/>
</dbReference>
<evidence type="ECO:0000259" key="4">
    <source>
        <dbReference type="PROSITE" id="PS51747"/>
    </source>
</evidence>
<protein>
    <submittedName>
        <fullName evidence="5">tRNA(Adenine34) deaminase</fullName>
    </submittedName>
</protein>
<dbReference type="InterPro" id="IPR016193">
    <property type="entry name" value="Cytidine_deaminase-like"/>
</dbReference>